<name>A0A1T4SNB9_9ACTN</name>
<feature type="domain" description="DUF427" evidence="1">
    <location>
        <begin position="51"/>
        <end position="143"/>
    </location>
</feature>
<dbReference type="InterPro" id="IPR038694">
    <property type="entry name" value="DUF427_sf"/>
</dbReference>
<accession>A0A1T4SNB9</accession>
<dbReference type="RefSeq" id="WP_235001087.1">
    <property type="nucleotide sequence ID" value="NZ_FUWS01000010.1"/>
</dbReference>
<dbReference type="PANTHER" id="PTHR34310">
    <property type="entry name" value="DUF427 DOMAIN PROTEIN (AFU_ORTHOLOGUE AFUA_3G02220)"/>
    <property type="match status" value="1"/>
</dbReference>
<evidence type="ECO:0000259" key="1">
    <source>
        <dbReference type="Pfam" id="PF04248"/>
    </source>
</evidence>
<keyword evidence="3" id="KW-1185">Reference proteome</keyword>
<reference evidence="2 3" key="1">
    <citation type="submission" date="2017-02" db="EMBL/GenBank/DDBJ databases">
        <authorList>
            <person name="Peterson S.W."/>
        </authorList>
    </citation>
    <scope>NUCLEOTIDE SEQUENCE [LARGE SCALE GENOMIC DNA]</scope>
    <source>
        <strain evidence="2 3">DSM 45154</strain>
    </source>
</reference>
<evidence type="ECO:0000313" key="3">
    <source>
        <dbReference type="Proteomes" id="UP000190637"/>
    </source>
</evidence>
<dbReference type="STRING" id="1122192.SAMN02745673_03761"/>
<dbReference type="Proteomes" id="UP000190637">
    <property type="component" value="Unassembled WGS sequence"/>
</dbReference>
<proteinExistence type="predicted"/>
<gene>
    <name evidence="2" type="ORF">SAMN02745673_03761</name>
</gene>
<sequence length="277" mass="30887">MNFGRGIDNKGDTMSLTLGGGPLAADAPTTVNYSVDGPRHALYLHPFPRRVRAELAGTIVLDSDHGHLLHETGLLPVLYVPMEDVTPALLTATDHTTHCPYKGDAAYWSVTVGDRTAENALWAYPEPKAEAAWLRGLAALYWEAADAWYDEEEKVHGHLRDPFHRVDARQSSRLVRVMLGDEVLAVSGHPKVLSETGLANRYYLPPEAVRTDLLVPSRTRRHCPYKGEAVYWSARIGEREVADVAWSFPHPLKDGQDVKGYYSFDHEALSIDLENQH</sequence>
<dbReference type="InterPro" id="IPR007361">
    <property type="entry name" value="DUF427"/>
</dbReference>
<feature type="domain" description="DUF427" evidence="1">
    <location>
        <begin position="175"/>
        <end position="266"/>
    </location>
</feature>
<dbReference type="Gene3D" id="2.170.150.40">
    <property type="entry name" value="Domain of unknown function (DUF427)"/>
    <property type="match status" value="2"/>
</dbReference>
<protein>
    <submittedName>
        <fullName evidence="2">Uncharacterized conserved protein, DUF427 family</fullName>
    </submittedName>
</protein>
<dbReference type="EMBL" id="FUWS01000010">
    <property type="protein sequence ID" value="SKA29729.1"/>
    <property type="molecule type" value="Genomic_DNA"/>
</dbReference>
<evidence type="ECO:0000313" key="2">
    <source>
        <dbReference type="EMBL" id="SKA29729.1"/>
    </source>
</evidence>
<dbReference type="PANTHER" id="PTHR34310:SF8">
    <property type="entry name" value="CONSERVED PROTEIN"/>
    <property type="match status" value="1"/>
</dbReference>
<dbReference type="Pfam" id="PF04248">
    <property type="entry name" value="NTP_transf_9"/>
    <property type="match status" value="2"/>
</dbReference>
<dbReference type="AlphaFoldDB" id="A0A1T4SNB9"/>
<organism evidence="2 3">
    <name type="scientific">Marinactinospora thermotolerans DSM 45154</name>
    <dbReference type="NCBI Taxonomy" id="1122192"/>
    <lineage>
        <taxon>Bacteria</taxon>
        <taxon>Bacillati</taxon>
        <taxon>Actinomycetota</taxon>
        <taxon>Actinomycetes</taxon>
        <taxon>Streptosporangiales</taxon>
        <taxon>Nocardiopsidaceae</taxon>
        <taxon>Marinactinospora</taxon>
    </lineage>
</organism>